<gene>
    <name evidence="1" type="ORF">GCM10009550_57860</name>
</gene>
<reference evidence="2" key="1">
    <citation type="journal article" date="2019" name="Int. J. Syst. Evol. Microbiol.">
        <title>The Global Catalogue of Microorganisms (GCM) 10K type strain sequencing project: providing services to taxonomists for standard genome sequencing and annotation.</title>
        <authorList>
            <consortium name="The Broad Institute Genomics Platform"/>
            <consortium name="The Broad Institute Genome Sequencing Center for Infectious Disease"/>
            <person name="Wu L."/>
            <person name="Ma J."/>
        </authorList>
    </citation>
    <scope>NUCLEOTIDE SEQUENCE [LARGE SCALE GENOMIC DNA]</scope>
    <source>
        <strain evidence="2">JCM 10696</strain>
    </source>
</reference>
<evidence type="ECO:0000313" key="1">
    <source>
        <dbReference type="EMBL" id="GAA0962997.1"/>
    </source>
</evidence>
<dbReference type="EMBL" id="BAAAHH010000029">
    <property type="protein sequence ID" value="GAA0962997.1"/>
    <property type="molecule type" value="Genomic_DNA"/>
</dbReference>
<keyword evidence="2" id="KW-1185">Reference proteome</keyword>
<name>A0ABP4C925_9ACTN</name>
<proteinExistence type="predicted"/>
<sequence>MAYTNATSTLKTTKAEVVLGGDASGTSCEGLLSQGETITFTTEYKFTPAIKITATS</sequence>
<dbReference type="RefSeq" id="WP_344244173.1">
    <property type="nucleotide sequence ID" value="NZ_BAAAHH010000029.1"/>
</dbReference>
<protein>
    <submittedName>
        <fullName evidence="1">Uncharacterized protein</fullName>
    </submittedName>
</protein>
<evidence type="ECO:0000313" key="2">
    <source>
        <dbReference type="Proteomes" id="UP001500665"/>
    </source>
</evidence>
<comment type="caution">
    <text evidence="1">The sequence shown here is derived from an EMBL/GenBank/DDBJ whole genome shotgun (WGS) entry which is preliminary data.</text>
</comment>
<organism evidence="1 2">
    <name type="scientific">Actinocorallia libanotica</name>
    <dbReference type="NCBI Taxonomy" id="46162"/>
    <lineage>
        <taxon>Bacteria</taxon>
        <taxon>Bacillati</taxon>
        <taxon>Actinomycetota</taxon>
        <taxon>Actinomycetes</taxon>
        <taxon>Streptosporangiales</taxon>
        <taxon>Thermomonosporaceae</taxon>
        <taxon>Actinocorallia</taxon>
    </lineage>
</organism>
<dbReference type="Proteomes" id="UP001500665">
    <property type="component" value="Unassembled WGS sequence"/>
</dbReference>
<accession>A0ABP4C925</accession>